<protein>
    <submittedName>
        <fullName evidence="3">Phosphatidylglycerophosphatase A</fullName>
    </submittedName>
</protein>
<dbReference type="PIRSF" id="PIRSF006162">
    <property type="entry name" value="PgpA"/>
    <property type="match status" value="1"/>
</dbReference>
<evidence type="ECO:0000256" key="1">
    <source>
        <dbReference type="SAM" id="Phobius"/>
    </source>
</evidence>
<evidence type="ECO:0000313" key="4">
    <source>
        <dbReference type="Proteomes" id="UP001596405"/>
    </source>
</evidence>
<dbReference type="PROSITE" id="PS51257">
    <property type="entry name" value="PROKAR_LIPOPROTEIN"/>
    <property type="match status" value="1"/>
</dbReference>
<feature type="transmembrane region" description="Helical" evidence="1">
    <location>
        <begin position="81"/>
        <end position="108"/>
    </location>
</feature>
<evidence type="ECO:0000259" key="2">
    <source>
        <dbReference type="Pfam" id="PF04608"/>
    </source>
</evidence>
<feature type="domain" description="YutG/PgpA" evidence="2">
    <location>
        <begin position="8"/>
        <end position="146"/>
    </location>
</feature>
<keyword evidence="1" id="KW-0472">Membrane</keyword>
<dbReference type="RefSeq" id="WP_066617063.1">
    <property type="nucleotide sequence ID" value="NZ_JBHSYQ010000006.1"/>
</dbReference>
<keyword evidence="1" id="KW-0812">Transmembrane</keyword>
<accession>A0ABW2DLS8</accession>
<feature type="transmembrane region" description="Helical" evidence="1">
    <location>
        <begin position="12"/>
        <end position="36"/>
    </location>
</feature>
<dbReference type="InterPro" id="IPR036681">
    <property type="entry name" value="PgpA-like_sf"/>
</dbReference>
<name>A0ABW2DLS8_9BACT</name>
<dbReference type="Proteomes" id="UP001596405">
    <property type="component" value="Unassembled WGS sequence"/>
</dbReference>
<evidence type="ECO:0000313" key="3">
    <source>
        <dbReference type="EMBL" id="MFC6998620.1"/>
    </source>
</evidence>
<dbReference type="SUPFAM" id="SSF101307">
    <property type="entry name" value="YutG-like"/>
    <property type="match status" value="1"/>
</dbReference>
<dbReference type="InterPro" id="IPR007686">
    <property type="entry name" value="YutG/PgpA"/>
</dbReference>
<comment type="caution">
    <text evidence="3">The sequence shown here is derived from an EMBL/GenBank/DDBJ whole genome shotgun (WGS) entry which is preliminary data.</text>
</comment>
<dbReference type="EMBL" id="JBHSYQ010000006">
    <property type="protein sequence ID" value="MFC6998620.1"/>
    <property type="molecule type" value="Genomic_DNA"/>
</dbReference>
<feature type="transmembrane region" description="Helical" evidence="1">
    <location>
        <begin position="128"/>
        <end position="149"/>
    </location>
</feature>
<keyword evidence="4" id="KW-1185">Reference proteome</keyword>
<keyword evidence="1" id="KW-1133">Transmembrane helix</keyword>
<dbReference type="Pfam" id="PF04608">
    <property type="entry name" value="PgpA"/>
    <property type="match status" value="1"/>
</dbReference>
<organism evidence="3 4">
    <name type="scientific">Rufibacter roseus</name>
    <dbReference type="NCBI Taxonomy" id="1567108"/>
    <lineage>
        <taxon>Bacteria</taxon>
        <taxon>Pseudomonadati</taxon>
        <taxon>Bacteroidota</taxon>
        <taxon>Cytophagia</taxon>
        <taxon>Cytophagales</taxon>
        <taxon>Hymenobacteraceae</taxon>
        <taxon>Rufibacter</taxon>
    </lineage>
</organism>
<dbReference type="CDD" id="cd06971">
    <property type="entry name" value="PgpA"/>
    <property type="match status" value="1"/>
</dbReference>
<dbReference type="PANTHER" id="PTHR36305:SF1">
    <property type="entry name" value="PHOSPHATIDYLGLYCEROPHOSPHATASE A"/>
    <property type="match status" value="1"/>
</dbReference>
<feature type="transmembrane region" description="Helical" evidence="1">
    <location>
        <begin position="42"/>
        <end position="60"/>
    </location>
</feature>
<reference evidence="4" key="1">
    <citation type="journal article" date="2019" name="Int. J. Syst. Evol. Microbiol.">
        <title>The Global Catalogue of Microorganisms (GCM) 10K type strain sequencing project: providing services to taxonomists for standard genome sequencing and annotation.</title>
        <authorList>
            <consortium name="The Broad Institute Genomics Platform"/>
            <consortium name="The Broad Institute Genome Sequencing Center for Infectious Disease"/>
            <person name="Wu L."/>
            <person name="Ma J."/>
        </authorList>
    </citation>
    <scope>NUCLEOTIDE SEQUENCE [LARGE SCALE GENOMIC DNA]</scope>
    <source>
        <strain evidence="4">CGMCC 4.7393</strain>
    </source>
</reference>
<dbReference type="InterPro" id="IPR026037">
    <property type="entry name" value="PgpA"/>
</dbReference>
<dbReference type="PANTHER" id="PTHR36305">
    <property type="entry name" value="PHOSPHATIDYLGLYCEROPHOSPHATASE A"/>
    <property type="match status" value="1"/>
</dbReference>
<gene>
    <name evidence="3" type="ORF">ACFQHR_13360</name>
</gene>
<sequence length="152" mass="16560">MIKAHKLISSVLGIGYVGKGGGTVAAVVACLIWYAAQAGREQWVAGQFFVTIFITLLGVWSAQRVEPLWGKDDKKVVIDEVAGMCLALVAVPVTWATVLGGLVLFRFFDIAKPLFIRKLEKVSGGWGVMLDDVLAGLYANLVLQLLLYFKLF</sequence>
<proteinExistence type="predicted"/>